<name>A0A0A8YCG7_ARUDO</name>
<evidence type="ECO:0000313" key="2">
    <source>
        <dbReference type="EMBL" id="JAD23676.1"/>
    </source>
</evidence>
<protein>
    <recommendedName>
        <fullName evidence="1">DUF8040 domain-containing protein</fullName>
    </recommendedName>
</protein>
<organism evidence="2">
    <name type="scientific">Arundo donax</name>
    <name type="common">Giant reed</name>
    <name type="synonym">Donax arundinaceus</name>
    <dbReference type="NCBI Taxonomy" id="35708"/>
    <lineage>
        <taxon>Eukaryota</taxon>
        <taxon>Viridiplantae</taxon>
        <taxon>Streptophyta</taxon>
        <taxon>Embryophyta</taxon>
        <taxon>Tracheophyta</taxon>
        <taxon>Spermatophyta</taxon>
        <taxon>Magnoliopsida</taxon>
        <taxon>Liliopsida</taxon>
        <taxon>Poales</taxon>
        <taxon>Poaceae</taxon>
        <taxon>PACMAD clade</taxon>
        <taxon>Arundinoideae</taxon>
        <taxon>Arundineae</taxon>
        <taxon>Arundo</taxon>
    </lineage>
</organism>
<reference evidence="2" key="1">
    <citation type="submission" date="2014-09" db="EMBL/GenBank/DDBJ databases">
        <authorList>
            <person name="Magalhaes I.L.F."/>
            <person name="Oliveira U."/>
            <person name="Santos F.R."/>
            <person name="Vidigal T.H.D.A."/>
            <person name="Brescovit A.D."/>
            <person name="Santos A.J."/>
        </authorList>
    </citation>
    <scope>NUCLEOTIDE SEQUENCE</scope>
    <source>
        <tissue evidence="2">Shoot tissue taken approximately 20 cm above the soil surface</tissue>
    </source>
</reference>
<sequence>MYYCETFLNKSVRRVPDMSGYDWIIITLNNSRSCYKMFRMTRPIFDSLHETLVFNYGLQSTGGMTSTESLAMFLWTLRGPQSVSQVENQFERSTETISRKLV</sequence>
<accession>A0A0A8YCG7</accession>
<dbReference type="InterPro" id="IPR058353">
    <property type="entry name" value="DUF8040"/>
</dbReference>
<dbReference type="Pfam" id="PF26138">
    <property type="entry name" value="DUF8040"/>
    <property type="match status" value="1"/>
</dbReference>
<dbReference type="AlphaFoldDB" id="A0A0A8YCG7"/>
<proteinExistence type="predicted"/>
<feature type="domain" description="DUF8040" evidence="1">
    <location>
        <begin position="18"/>
        <end position="100"/>
    </location>
</feature>
<dbReference type="EMBL" id="GBRH01274219">
    <property type="protein sequence ID" value="JAD23676.1"/>
    <property type="molecule type" value="Transcribed_RNA"/>
</dbReference>
<reference evidence="2" key="2">
    <citation type="journal article" date="2015" name="Data Brief">
        <title>Shoot transcriptome of the giant reed, Arundo donax.</title>
        <authorList>
            <person name="Barrero R.A."/>
            <person name="Guerrero F.D."/>
            <person name="Moolhuijzen P."/>
            <person name="Goolsby J.A."/>
            <person name="Tidwell J."/>
            <person name="Bellgard S.E."/>
            <person name="Bellgard M.I."/>
        </authorList>
    </citation>
    <scope>NUCLEOTIDE SEQUENCE</scope>
    <source>
        <tissue evidence="2">Shoot tissue taken approximately 20 cm above the soil surface</tissue>
    </source>
</reference>
<evidence type="ECO:0000259" key="1">
    <source>
        <dbReference type="Pfam" id="PF26138"/>
    </source>
</evidence>